<dbReference type="OrthoDB" id="1932457at2759"/>
<name>A0A7J7N3J1_9MAGN</name>
<protein>
    <submittedName>
        <fullName evidence="2">Uncharacterized protein</fullName>
    </submittedName>
</protein>
<evidence type="ECO:0000313" key="2">
    <source>
        <dbReference type="EMBL" id="KAF6161600.1"/>
    </source>
</evidence>
<evidence type="ECO:0000256" key="1">
    <source>
        <dbReference type="SAM" id="MobiDB-lite"/>
    </source>
</evidence>
<dbReference type="Gene3D" id="3.10.20.90">
    <property type="entry name" value="Phosphatidylinositol 3-kinase Catalytic Subunit, Chain A, domain 1"/>
    <property type="match status" value="1"/>
</dbReference>
<dbReference type="PANTHER" id="PTHR47290">
    <property type="entry name" value="RING FINGER PROTEIN"/>
    <property type="match status" value="1"/>
</dbReference>
<dbReference type="InterPro" id="IPR044171">
    <property type="entry name" value="LAX2-like"/>
</dbReference>
<sequence>MIMFPAQNLFGHDSYGGWGESYSGKVEFMSLIGGGGYDHYCREGAFIGSDHLVVGSMAEDESMHSRTSSVNEVDSSSKGVQEDRDERWLQLGIGSYTSTDAVEVKVDTPTRRGELVELSLLPGGSAQDLKPLVPLLPFQIPELRAPPRAVSSSTNSTNDFNISTNLFLQHQRAANLSYSQPHEVTWGYRPNLWNPTMASSSSSVNPMGSLYYQRPFPHQNIRTPRPSFDMRIINPPRRPRSGIWFVLQASQTQSKEPFLPQIPKSYMRIKDGRMTVRLLMKYLVNKLSLSCESEVEVTCRGQQLLPLLTLQHVRDNIWSASRDAVTLPPDYSSTAADHVMILHYGRTE</sequence>
<feature type="region of interest" description="Disordered" evidence="1">
    <location>
        <begin position="59"/>
        <end position="81"/>
    </location>
</feature>
<accession>A0A7J7N3J1</accession>
<dbReference type="PANTHER" id="PTHR47290:SF4">
    <property type="entry name" value="RING FINGER PROTEIN"/>
    <property type="match status" value="1"/>
</dbReference>
<feature type="compositionally biased region" description="Polar residues" evidence="1">
    <location>
        <begin position="65"/>
        <end position="79"/>
    </location>
</feature>
<comment type="caution">
    <text evidence="2">The sequence shown here is derived from an EMBL/GenBank/DDBJ whole genome shotgun (WGS) entry which is preliminary data.</text>
</comment>
<organism evidence="2 3">
    <name type="scientific">Kingdonia uniflora</name>
    <dbReference type="NCBI Taxonomy" id="39325"/>
    <lineage>
        <taxon>Eukaryota</taxon>
        <taxon>Viridiplantae</taxon>
        <taxon>Streptophyta</taxon>
        <taxon>Embryophyta</taxon>
        <taxon>Tracheophyta</taxon>
        <taxon>Spermatophyta</taxon>
        <taxon>Magnoliopsida</taxon>
        <taxon>Ranunculales</taxon>
        <taxon>Circaeasteraceae</taxon>
        <taxon>Kingdonia</taxon>
    </lineage>
</organism>
<evidence type="ECO:0000313" key="3">
    <source>
        <dbReference type="Proteomes" id="UP000541444"/>
    </source>
</evidence>
<dbReference type="Proteomes" id="UP000541444">
    <property type="component" value="Unassembled WGS sequence"/>
</dbReference>
<dbReference type="EMBL" id="JACGCM010001129">
    <property type="protein sequence ID" value="KAF6161600.1"/>
    <property type="molecule type" value="Genomic_DNA"/>
</dbReference>
<dbReference type="AlphaFoldDB" id="A0A7J7N3J1"/>
<gene>
    <name evidence="2" type="ORF">GIB67_009479</name>
</gene>
<proteinExistence type="predicted"/>
<reference evidence="2 3" key="1">
    <citation type="journal article" date="2020" name="IScience">
        <title>Genome Sequencing of the Endangered Kingdonia uniflora (Circaeasteraceae, Ranunculales) Reveals Potential Mechanisms of Evolutionary Specialization.</title>
        <authorList>
            <person name="Sun Y."/>
            <person name="Deng T."/>
            <person name="Zhang A."/>
            <person name="Moore M.J."/>
            <person name="Landis J.B."/>
            <person name="Lin N."/>
            <person name="Zhang H."/>
            <person name="Zhang X."/>
            <person name="Huang J."/>
            <person name="Zhang X."/>
            <person name="Sun H."/>
            <person name="Wang H."/>
        </authorList>
    </citation>
    <scope>NUCLEOTIDE SEQUENCE [LARGE SCALE GENOMIC DNA]</scope>
    <source>
        <strain evidence="2">TB1705</strain>
        <tissue evidence="2">Leaf</tissue>
    </source>
</reference>
<keyword evidence="3" id="KW-1185">Reference proteome</keyword>